<accession>A0A8S9H0X2</accession>
<proteinExistence type="predicted"/>
<dbReference type="EMBL" id="QGKW02001988">
    <property type="protein sequence ID" value="KAF2550666.1"/>
    <property type="molecule type" value="Genomic_DNA"/>
</dbReference>
<comment type="caution">
    <text evidence="2">The sequence shown here is derived from an EMBL/GenBank/DDBJ whole genome shotgun (WGS) entry which is preliminary data.</text>
</comment>
<evidence type="ECO:0000313" key="2">
    <source>
        <dbReference type="EMBL" id="KAF2550666.1"/>
    </source>
</evidence>
<feature type="region of interest" description="Disordered" evidence="1">
    <location>
        <begin position="1"/>
        <end position="88"/>
    </location>
</feature>
<gene>
    <name evidence="2" type="ORF">F2Q68_00033873</name>
</gene>
<evidence type="ECO:0000256" key="1">
    <source>
        <dbReference type="SAM" id="MobiDB-lite"/>
    </source>
</evidence>
<protein>
    <submittedName>
        <fullName evidence="2">Uncharacterized protein</fullName>
    </submittedName>
</protein>
<organism evidence="2 3">
    <name type="scientific">Brassica cretica</name>
    <name type="common">Mustard</name>
    <dbReference type="NCBI Taxonomy" id="69181"/>
    <lineage>
        <taxon>Eukaryota</taxon>
        <taxon>Viridiplantae</taxon>
        <taxon>Streptophyta</taxon>
        <taxon>Embryophyta</taxon>
        <taxon>Tracheophyta</taxon>
        <taxon>Spermatophyta</taxon>
        <taxon>Magnoliopsida</taxon>
        <taxon>eudicotyledons</taxon>
        <taxon>Gunneridae</taxon>
        <taxon>Pentapetalae</taxon>
        <taxon>rosids</taxon>
        <taxon>malvids</taxon>
        <taxon>Brassicales</taxon>
        <taxon>Brassicaceae</taxon>
        <taxon>Brassiceae</taxon>
        <taxon>Brassica</taxon>
    </lineage>
</organism>
<reference evidence="2" key="1">
    <citation type="submission" date="2019-12" db="EMBL/GenBank/DDBJ databases">
        <title>Genome sequencing and annotation of Brassica cretica.</title>
        <authorList>
            <person name="Studholme D.J."/>
            <person name="Sarris P.F."/>
        </authorList>
    </citation>
    <scope>NUCLEOTIDE SEQUENCE</scope>
    <source>
        <strain evidence="2">PFS-001/15</strain>
        <tissue evidence="2">Leaf</tissue>
    </source>
</reference>
<sequence length="88" mass="9165">MSTTREKISRASTTTLSIPNKGRPPETPGPGTSIRLTPTTSSTRPKSTPEGSTKSDSESLAQAMALDSDVIPESNALPAENLTHETAA</sequence>
<name>A0A8S9H0X2_BRACR</name>
<feature type="compositionally biased region" description="Polar residues" evidence="1">
    <location>
        <begin position="50"/>
        <end position="60"/>
    </location>
</feature>
<feature type="compositionally biased region" description="Low complexity" evidence="1">
    <location>
        <begin position="32"/>
        <end position="49"/>
    </location>
</feature>
<dbReference type="Proteomes" id="UP000712281">
    <property type="component" value="Unassembled WGS sequence"/>
</dbReference>
<evidence type="ECO:0000313" key="3">
    <source>
        <dbReference type="Proteomes" id="UP000712281"/>
    </source>
</evidence>
<dbReference type="AlphaFoldDB" id="A0A8S9H0X2"/>